<dbReference type="Proteomes" id="UP000749646">
    <property type="component" value="Unassembled WGS sequence"/>
</dbReference>
<sequence>MSLQQQQQQQSLSVYPETLSDNDWASLLQDNLEARGLLSNAIAHHQEHYRPEEDQLKRSTNRLHESDHLHHKSDHYGPDLKSGNDDSINSDGEDSSDETSAQMDGKPAPKKAGRKPLTTEPTNKRKAQNRAAQRAFRERKEKYVKSLEDRIKELEDMQQPNNPDSMLAEENLNLKVLVQKLETENYFLKERSFTFDFPISQPGLYQVANAQQEAAPQGLAKTQQLNHASLTATAHPVDANANPQTTTTSTANSKAIASSGVKSAGGERQPWTPPSSGGDSVPNSPLDNDISTPEQDSISQVSYPDNAGVVPRYRNTTPEGMSLFSSLLDGSGNTYNNAAIATSSSINNSSNTII</sequence>
<evidence type="ECO:0000256" key="3">
    <source>
        <dbReference type="SAM" id="MobiDB-lite"/>
    </source>
</evidence>
<dbReference type="GO" id="GO:0001228">
    <property type="term" value="F:DNA-binding transcription activator activity, RNA polymerase II-specific"/>
    <property type="evidence" value="ECO:0007669"/>
    <property type="project" value="TreeGrafter"/>
</dbReference>
<accession>A0A9P6JG61</accession>
<evidence type="ECO:0000256" key="2">
    <source>
        <dbReference type="ARBA" id="ARBA00023242"/>
    </source>
</evidence>
<keyword evidence="5" id="KW-0238">DNA-binding</keyword>
<dbReference type="CDD" id="cd14688">
    <property type="entry name" value="bZIP_YAP"/>
    <property type="match status" value="1"/>
</dbReference>
<comment type="caution">
    <text evidence="5">The sequence shown here is derived from an EMBL/GenBank/DDBJ whole genome shotgun (WGS) entry which is preliminary data.</text>
</comment>
<keyword evidence="2" id="KW-0539">Nucleus</keyword>
<dbReference type="InterPro" id="IPR004827">
    <property type="entry name" value="bZIP"/>
</dbReference>
<feature type="compositionally biased region" description="Basic and acidic residues" evidence="3">
    <location>
        <begin position="63"/>
        <end position="84"/>
    </location>
</feature>
<protein>
    <submittedName>
        <fullName evidence="5">DNA-binding transcription factor yap1</fullName>
    </submittedName>
</protein>
<evidence type="ECO:0000256" key="1">
    <source>
        <dbReference type="ARBA" id="ARBA00004123"/>
    </source>
</evidence>
<keyword evidence="6" id="KW-1185">Reference proteome</keyword>
<dbReference type="PANTHER" id="PTHR40621:SF6">
    <property type="entry name" value="AP-1-LIKE TRANSCRIPTION FACTOR YAP1-RELATED"/>
    <property type="match status" value="1"/>
</dbReference>
<feature type="region of interest" description="Disordered" evidence="3">
    <location>
        <begin position="234"/>
        <end position="314"/>
    </location>
</feature>
<dbReference type="Pfam" id="PF00170">
    <property type="entry name" value="bZIP_1"/>
    <property type="match status" value="1"/>
</dbReference>
<comment type="subcellular location">
    <subcellularLocation>
        <location evidence="1">Nucleus</location>
    </subcellularLocation>
</comment>
<evidence type="ECO:0000313" key="5">
    <source>
        <dbReference type="EMBL" id="KAF9972563.1"/>
    </source>
</evidence>
<organism evidence="5 6">
    <name type="scientific">Modicella reniformis</name>
    <dbReference type="NCBI Taxonomy" id="1440133"/>
    <lineage>
        <taxon>Eukaryota</taxon>
        <taxon>Fungi</taxon>
        <taxon>Fungi incertae sedis</taxon>
        <taxon>Mucoromycota</taxon>
        <taxon>Mortierellomycotina</taxon>
        <taxon>Mortierellomycetes</taxon>
        <taxon>Mortierellales</taxon>
        <taxon>Mortierellaceae</taxon>
        <taxon>Modicella</taxon>
    </lineage>
</organism>
<dbReference type="EMBL" id="JAAAHW010004648">
    <property type="protein sequence ID" value="KAF9972563.1"/>
    <property type="molecule type" value="Genomic_DNA"/>
</dbReference>
<feature type="compositionally biased region" description="Polar residues" evidence="3">
    <location>
        <begin position="241"/>
        <end position="256"/>
    </location>
</feature>
<name>A0A9P6JG61_9FUNG</name>
<dbReference type="SUPFAM" id="SSF57959">
    <property type="entry name" value="Leucine zipper domain"/>
    <property type="match status" value="1"/>
</dbReference>
<dbReference type="InterPro" id="IPR050936">
    <property type="entry name" value="AP-1-like"/>
</dbReference>
<proteinExistence type="predicted"/>
<feature type="region of interest" description="Disordered" evidence="3">
    <location>
        <begin position="63"/>
        <end position="140"/>
    </location>
</feature>
<dbReference type="PANTHER" id="PTHR40621">
    <property type="entry name" value="TRANSCRIPTION FACTOR KAPC-RELATED"/>
    <property type="match status" value="1"/>
</dbReference>
<dbReference type="GO" id="GO:0000976">
    <property type="term" value="F:transcription cis-regulatory region binding"/>
    <property type="evidence" value="ECO:0007669"/>
    <property type="project" value="InterPro"/>
</dbReference>
<reference evidence="5" key="1">
    <citation type="journal article" date="2020" name="Fungal Divers.">
        <title>Resolving the Mortierellaceae phylogeny through synthesis of multi-gene phylogenetics and phylogenomics.</title>
        <authorList>
            <person name="Vandepol N."/>
            <person name="Liber J."/>
            <person name="Desiro A."/>
            <person name="Na H."/>
            <person name="Kennedy M."/>
            <person name="Barry K."/>
            <person name="Grigoriev I.V."/>
            <person name="Miller A.N."/>
            <person name="O'Donnell K."/>
            <person name="Stajich J.E."/>
            <person name="Bonito G."/>
        </authorList>
    </citation>
    <scope>NUCLEOTIDE SEQUENCE</scope>
    <source>
        <strain evidence="5">MES-2147</strain>
    </source>
</reference>
<gene>
    <name evidence="5" type="primary">YAP1_3</name>
    <name evidence="5" type="ORF">BGZ65_009748</name>
</gene>
<dbReference type="OrthoDB" id="2593073at2759"/>
<dbReference type="Gene3D" id="1.20.5.170">
    <property type="match status" value="1"/>
</dbReference>
<feature type="domain" description="BZIP" evidence="4">
    <location>
        <begin position="124"/>
        <end position="139"/>
    </location>
</feature>
<feature type="compositionally biased region" description="Polar residues" evidence="3">
    <location>
        <begin position="274"/>
        <end position="303"/>
    </location>
</feature>
<dbReference type="AlphaFoldDB" id="A0A9P6JG61"/>
<evidence type="ECO:0000313" key="6">
    <source>
        <dbReference type="Proteomes" id="UP000749646"/>
    </source>
</evidence>
<dbReference type="SMART" id="SM00338">
    <property type="entry name" value="BRLZ"/>
    <property type="match status" value="1"/>
</dbReference>
<feature type="non-terminal residue" evidence="5">
    <location>
        <position position="1"/>
    </location>
</feature>
<dbReference type="InterPro" id="IPR046347">
    <property type="entry name" value="bZIP_sf"/>
</dbReference>
<dbReference type="GO" id="GO:0090575">
    <property type="term" value="C:RNA polymerase II transcription regulator complex"/>
    <property type="evidence" value="ECO:0007669"/>
    <property type="project" value="TreeGrafter"/>
</dbReference>
<evidence type="ECO:0000259" key="4">
    <source>
        <dbReference type="PROSITE" id="PS00036"/>
    </source>
</evidence>
<dbReference type="PROSITE" id="PS00036">
    <property type="entry name" value="BZIP_BASIC"/>
    <property type="match status" value="1"/>
</dbReference>